<protein>
    <submittedName>
        <fullName evidence="1">Uncharacterized protein</fullName>
    </submittedName>
</protein>
<keyword evidence="2" id="KW-1185">Reference proteome</keyword>
<organism evidence="1 2">
    <name type="scientific">Aldrovandia affinis</name>
    <dbReference type="NCBI Taxonomy" id="143900"/>
    <lineage>
        <taxon>Eukaryota</taxon>
        <taxon>Metazoa</taxon>
        <taxon>Chordata</taxon>
        <taxon>Craniata</taxon>
        <taxon>Vertebrata</taxon>
        <taxon>Euteleostomi</taxon>
        <taxon>Actinopterygii</taxon>
        <taxon>Neopterygii</taxon>
        <taxon>Teleostei</taxon>
        <taxon>Notacanthiformes</taxon>
        <taxon>Halosauridae</taxon>
        <taxon>Aldrovandia</taxon>
    </lineage>
</organism>
<gene>
    <name evidence="1" type="ORF">AAFF_G00361850</name>
</gene>
<evidence type="ECO:0000313" key="1">
    <source>
        <dbReference type="EMBL" id="KAJ8402871.1"/>
    </source>
</evidence>
<evidence type="ECO:0000313" key="2">
    <source>
        <dbReference type="Proteomes" id="UP001221898"/>
    </source>
</evidence>
<dbReference type="SUPFAM" id="SSF56496">
    <property type="entry name" value="Fibrinogen C-terminal domain-like"/>
    <property type="match status" value="1"/>
</dbReference>
<accession>A0AAD7SHV8</accession>
<sequence>MSGFRGTVPCTSSLAHSGILLSTKDRDNDCCSCNSSVVRYSENKWYYWKGPSMIAAITTMMVRLWTSESAMERMGSADDITIGKSDGDDVTDINTELKQKQLWAKGQLAHG</sequence>
<comment type="caution">
    <text evidence="1">The sequence shown here is derived from an EMBL/GenBank/DDBJ whole genome shotgun (WGS) entry which is preliminary data.</text>
</comment>
<dbReference type="InterPro" id="IPR036056">
    <property type="entry name" value="Fibrinogen-like_C"/>
</dbReference>
<reference evidence="1" key="1">
    <citation type="journal article" date="2023" name="Science">
        <title>Genome structures resolve the early diversification of teleost fishes.</title>
        <authorList>
            <person name="Parey E."/>
            <person name="Louis A."/>
            <person name="Montfort J."/>
            <person name="Bouchez O."/>
            <person name="Roques C."/>
            <person name="Iampietro C."/>
            <person name="Lluch J."/>
            <person name="Castinel A."/>
            <person name="Donnadieu C."/>
            <person name="Desvignes T."/>
            <person name="Floi Bucao C."/>
            <person name="Jouanno E."/>
            <person name="Wen M."/>
            <person name="Mejri S."/>
            <person name="Dirks R."/>
            <person name="Jansen H."/>
            <person name="Henkel C."/>
            <person name="Chen W.J."/>
            <person name="Zahm M."/>
            <person name="Cabau C."/>
            <person name="Klopp C."/>
            <person name="Thompson A.W."/>
            <person name="Robinson-Rechavi M."/>
            <person name="Braasch I."/>
            <person name="Lecointre G."/>
            <person name="Bobe J."/>
            <person name="Postlethwait J.H."/>
            <person name="Berthelot C."/>
            <person name="Roest Crollius H."/>
            <person name="Guiguen Y."/>
        </authorList>
    </citation>
    <scope>NUCLEOTIDE SEQUENCE</scope>
    <source>
        <strain evidence="1">NC1722</strain>
    </source>
</reference>
<dbReference type="AlphaFoldDB" id="A0AAD7SHV8"/>
<name>A0AAD7SHV8_9TELE</name>
<dbReference type="EMBL" id="JAINUG010000061">
    <property type="protein sequence ID" value="KAJ8402871.1"/>
    <property type="molecule type" value="Genomic_DNA"/>
</dbReference>
<dbReference type="Proteomes" id="UP001221898">
    <property type="component" value="Unassembled WGS sequence"/>
</dbReference>
<proteinExistence type="predicted"/>